<gene>
    <name evidence="5" type="ORF">IAD36_00235</name>
</gene>
<dbReference type="PRINTS" id="PR00081">
    <property type="entry name" value="GDHRDH"/>
</dbReference>
<dbReference type="InterPro" id="IPR002347">
    <property type="entry name" value="SDR_fam"/>
</dbReference>
<dbReference type="AlphaFoldDB" id="A0A9D1IXY9"/>
<dbReference type="SMART" id="SM00822">
    <property type="entry name" value="PKS_KR"/>
    <property type="match status" value="1"/>
</dbReference>
<evidence type="ECO:0000256" key="2">
    <source>
        <dbReference type="ARBA" id="ARBA00023002"/>
    </source>
</evidence>
<dbReference type="SUPFAM" id="SSF51735">
    <property type="entry name" value="NAD(P)-binding Rossmann-fold domains"/>
    <property type="match status" value="1"/>
</dbReference>
<feature type="domain" description="Ketoreductase" evidence="4">
    <location>
        <begin position="5"/>
        <end position="176"/>
    </location>
</feature>
<dbReference type="Gene3D" id="3.40.50.720">
    <property type="entry name" value="NAD(P)-binding Rossmann-like Domain"/>
    <property type="match status" value="1"/>
</dbReference>
<sequence>MNTSRIAIVTGGSGGIGRCTAMALARAGCRVYEFSRREKAPTPGVEHLTADMTDEQSVQAAVAEVERREGRIDILVCNAGFGISGAAEYTAPEDAHAQLELNLYGADRAARAVIPVMRAQGGGRIVCMSSIAGILPIPFQLWYSVSKAAINAYVLALQNEVRPFGISVCAVMPGDIASGFTANRKKTLREDAYGGRVARSVARMEHDEETGMSPEAAGAFIAKTALRRSSRPLIALGLPYKAAAAAAKLLPRRLSNGIIGRMYAK</sequence>
<dbReference type="InterPro" id="IPR057326">
    <property type="entry name" value="KR_dom"/>
</dbReference>
<reference evidence="5" key="2">
    <citation type="journal article" date="2021" name="PeerJ">
        <title>Extensive microbial diversity within the chicken gut microbiome revealed by metagenomics and culture.</title>
        <authorList>
            <person name="Gilroy R."/>
            <person name="Ravi A."/>
            <person name="Getino M."/>
            <person name="Pursley I."/>
            <person name="Horton D.L."/>
            <person name="Alikhan N.F."/>
            <person name="Baker D."/>
            <person name="Gharbi K."/>
            <person name="Hall N."/>
            <person name="Watson M."/>
            <person name="Adriaenssens E.M."/>
            <person name="Foster-Nyarko E."/>
            <person name="Jarju S."/>
            <person name="Secka A."/>
            <person name="Antonio M."/>
            <person name="Oren A."/>
            <person name="Chaudhuri R.R."/>
            <person name="La Ragione R."/>
            <person name="Hildebrand F."/>
            <person name="Pallen M.J."/>
        </authorList>
    </citation>
    <scope>NUCLEOTIDE SEQUENCE</scope>
    <source>
        <strain evidence="5">ChiGjej3B3-7149</strain>
    </source>
</reference>
<evidence type="ECO:0000256" key="3">
    <source>
        <dbReference type="RuleBase" id="RU000363"/>
    </source>
</evidence>
<accession>A0A9D1IXY9</accession>
<comment type="caution">
    <text evidence="5">The sequence shown here is derived from an EMBL/GenBank/DDBJ whole genome shotgun (WGS) entry which is preliminary data.</text>
</comment>
<name>A0A9D1IXY9_9FIRM</name>
<evidence type="ECO:0000259" key="4">
    <source>
        <dbReference type="SMART" id="SM00822"/>
    </source>
</evidence>
<evidence type="ECO:0000256" key="1">
    <source>
        <dbReference type="ARBA" id="ARBA00006484"/>
    </source>
</evidence>
<dbReference type="InterPro" id="IPR020904">
    <property type="entry name" value="Sc_DH/Rdtase_CS"/>
</dbReference>
<proteinExistence type="inferred from homology"/>
<dbReference type="Pfam" id="PF00106">
    <property type="entry name" value="adh_short"/>
    <property type="match status" value="1"/>
</dbReference>
<dbReference type="EMBL" id="DVHH01000006">
    <property type="protein sequence ID" value="HIR54021.1"/>
    <property type="molecule type" value="Genomic_DNA"/>
</dbReference>
<reference evidence="5" key="1">
    <citation type="submission" date="2020-10" db="EMBL/GenBank/DDBJ databases">
        <authorList>
            <person name="Gilroy R."/>
        </authorList>
    </citation>
    <scope>NUCLEOTIDE SEQUENCE</scope>
    <source>
        <strain evidence="5">ChiGjej3B3-7149</strain>
    </source>
</reference>
<dbReference type="Proteomes" id="UP000824238">
    <property type="component" value="Unassembled WGS sequence"/>
</dbReference>
<comment type="similarity">
    <text evidence="1 3">Belongs to the short-chain dehydrogenases/reductases (SDR) family.</text>
</comment>
<protein>
    <submittedName>
        <fullName evidence="5">SDR family NAD(P)-dependent oxidoreductase</fullName>
    </submittedName>
</protein>
<evidence type="ECO:0000313" key="5">
    <source>
        <dbReference type="EMBL" id="HIR54021.1"/>
    </source>
</evidence>
<evidence type="ECO:0000313" key="6">
    <source>
        <dbReference type="Proteomes" id="UP000824238"/>
    </source>
</evidence>
<dbReference type="PRINTS" id="PR00080">
    <property type="entry name" value="SDRFAMILY"/>
</dbReference>
<dbReference type="PANTHER" id="PTHR44169">
    <property type="entry name" value="NADPH-DEPENDENT 1-ACYLDIHYDROXYACETONE PHOSPHATE REDUCTASE"/>
    <property type="match status" value="1"/>
</dbReference>
<dbReference type="PROSITE" id="PS00061">
    <property type="entry name" value="ADH_SHORT"/>
    <property type="match status" value="1"/>
</dbReference>
<dbReference type="PANTHER" id="PTHR44169:SF6">
    <property type="entry name" value="NADPH-DEPENDENT 1-ACYLDIHYDROXYACETONE PHOSPHATE REDUCTASE"/>
    <property type="match status" value="1"/>
</dbReference>
<keyword evidence="2" id="KW-0560">Oxidoreductase</keyword>
<dbReference type="InterPro" id="IPR036291">
    <property type="entry name" value="NAD(P)-bd_dom_sf"/>
</dbReference>
<organism evidence="5 6">
    <name type="scientific">Candidatus Scatomorpha intestinigallinarum</name>
    <dbReference type="NCBI Taxonomy" id="2840923"/>
    <lineage>
        <taxon>Bacteria</taxon>
        <taxon>Bacillati</taxon>
        <taxon>Bacillota</taxon>
        <taxon>Clostridia</taxon>
        <taxon>Eubacteriales</taxon>
        <taxon>Candidatus Scatomorpha</taxon>
    </lineage>
</organism>
<dbReference type="GO" id="GO:0016491">
    <property type="term" value="F:oxidoreductase activity"/>
    <property type="evidence" value="ECO:0007669"/>
    <property type="project" value="UniProtKB-KW"/>
</dbReference>